<dbReference type="GO" id="GO:0008781">
    <property type="term" value="F:N-acylneuraminate cytidylyltransferase activity"/>
    <property type="evidence" value="ECO:0007669"/>
    <property type="project" value="UniProtKB-EC"/>
</dbReference>
<dbReference type="InterPro" id="IPR029044">
    <property type="entry name" value="Nucleotide-diphossugar_trans"/>
</dbReference>
<evidence type="ECO:0000313" key="1">
    <source>
        <dbReference type="EMBL" id="OIR06747.1"/>
    </source>
</evidence>
<organism evidence="1">
    <name type="scientific">mine drainage metagenome</name>
    <dbReference type="NCBI Taxonomy" id="410659"/>
    <lineage>
        <taxon>unclassified sequences</taxon>
        <taxon>metagenomes</taxon>
        <taxon>ecological metagenomes</taxon>
    </lineage>
</organism>
<dbReference type="PANTHER" id="PTHR21485:SF6">
    <property type="entry name" value="N-ACYLNEURAMINATE CYTIDYLYLTRANSFERASE-RELATED"/>
    <property type="match status" value="1"/>
</dbReference>
<sequence length="234" mass="25504">MIAGKTVLAIIPARGGSKGVPRKNIIQLAGKPLIAWTIEEAKKSRYIDRLILSSDDEEIIGVARAWGCEVPFVRPAELSLDDTPGIAPVLHTLEAISGFNYVVLLQPTSPLREAEDIDGCLELCDASAAPACVSVTEPSHHPHWTFSLDADNRLHPLFEAYAGRRQNLPRVYAINGAVYAAAVPQLLRARDFMMPATVAFVMPEHRSIDIDTQNDLALADCLLNGKKASHVQNH</sequence>
<keyword evidence="1" id="KW-0548">Nucleotidyltransferase</keyword>
<dbReference type="CDD" id="cd02513">
    <property type="entry name" value="CMP-NeuAc_Synthase"/>
    <property type="match status" value="1"/>
</dbReference>
<dbReference type="EMBL" id="MLJW01000041">
    <property type="protein sequence ID" value="OIR06747.1"/>
    <property type="molecule type" value="Genomic_DNA"/>
</dbReference>
<dbReference type="InterPro" id="IPR050793">
    <property type="entry name" value="CMP-NeuNAc_synthase"/>
</dbReference>
<dbReference type="AlphaFoldDB" id="A0A1J5SFQ0"/>
<dbReference type="Pfam" id="PF02348">
    <property type="entry name" value="CTP_transf_3"/>
    <property type="match status" value="1"/>
</dbReference>
<dbReference type="SUPFAM" id="SSF53448">
    <property type="entry name" value="Nucleotide-diphospho-sugar transferases"/>
    <property type="match status" value="1"/>
</dbReference>
<gene>
    <name evidence="1" type="primary">neuA_2</name>
    <name evidence="1" type="ORF">GALL_109950</name>
</gene>
<comment type="caution">
    <text evidence="1">The sequence shown here is derived from an EMBL/GenBank/DDBJ whole genome shotgun (WGS) entry which is preliminary data.</text>
</comment>
<reference evidence="1" key="1">
    <citation type="submission" date="2016-10" db="EMBL/GenBank/DDBJ databases">
        <title>Sequence of Gallionella enrichment culture.</title>
        <authorList>
            <person name="Poehlein A."/>
            <person name="Muehling M."/>
            <person name="Daniel R."/>
        </authorList>
    </citation>
    <scope>NUCLEOTIDE SEQUENCE</scope>
</reference>
<proteinExistence type="predicted"/>
<accession>A0A1J5SFQ0</accession>
<dbReference type="PANTHER" id="PTHR21485">
    <property type="entry name" value="HAD SUPERFAMILY MEMBERS CMAS AND KDSC"/>
    <property type="match status" value="1"/>
</dbReference>
<keyword evidence="1" id="KW-0808">Transferase</keyword>
<dbReference type="Gene3D" id="3.90.550.10">
    <property type="entry name" value="Spore Coat Polysaccharide Biosynthesis Protein SpsA, Chain A"/>
    <property type="match status" value="1"/>
</dbReference>
<dbReference type="InterPro" id="IPR003329">
    <property type="entry name" value="Cytidylyl_trans"/>
</dbReference>
<dbReference type="EC" id="2.7.7.43" evidence="1"/>
<protein>
    <submittedName>
        <fullName evidence="1">N-acylneuraminate cytidylyltransferase</fullName>
        <ecNumber evidence="1">2.7.7.43</ecNumber>
    </submittedName>
</protein>
<name>A0A1J5SFQ0_9ZZZZ</name>